<evidence type="ECO:0000313" key="2">
    <source>
        <dbReference type="EMBL" id="KAF9665528.1"/>
    </source>
</evidence>
<dbReference type="OrthoDB" id="567232at2759"/>
<accession>A0A835MQ65</accession>
<dbReference type="Proteomes" id="UP000657918">
    <property type="component" value="Chromosome 16"/>
</dbReference>
<feature type="transmembrane region" description="Helical" evidence="1">
    <location>
        <begin position="212"/>
        <end position="236"/>
    </location>
</feature>
<keyword evidence="1" id="KW-1133">Transmembrane helix</keyword>
<organism evidence="2 3">
    <name type="scientific">Salix dunnii</name>
    <dbReference type="NCBI Taxonomy" id="1413687"/>
    <lineage>
        <taxon>Eukaryota</taxon>
        <taxon>Viridiplantae</taxon>
        <taxon>Streptophyta</taxon>
        <taxon>Embryophyta</taxon>
        <taxon>Tracheophyta</taxon>
        <taxon>Spermatophyta</taxon>
        <taxon>Magnoliopsida</taxon>
        <taxon>eudicotyledons</taxon>
        <taxon>Gunneridae</taxon>
        <taxon>Pentapetalae</taxon>
        <taxon>rosids</taxon>
        <taxon>fabids</taxon>
        <taxon>Malpighiales</taxon>
        <taxon>Salicaceae</taxon>
        <taxon>Saliceae</taxon>
        <taxon>Salix</taxon>
    </lineage>
</organism>
<evidence type="ECO:0000313" key="3">
    <source>
        <dbReference type="Proteomes" id="UP000657918"/>
    </source>
</evidence>
<keyword evidence="3" id="KW-1185">Reference proteome</keyword>
<reference evidence="2 3" key="1">
    <citation type="submission" date="2020-10" db="EMBL/GenBank/DDBJ databases">
        <title>Plant Genome Project.</title>
        <authorList>
            <person name="Zhang R.-G."/>
        </authorList>
    </citation>
    <scope>NUCLEOTIDE SEQUENCE [LARGE SCALE GENOMIC DNA]</scope>
    <source>
        <strain evidence="2">FAFU-HL-1</strain>
        <tissue evidence="2">Leaf</tissue>
    </source>
</reference>
<dbReference type="EMBL" id="JADGMS010000016">
    <property type="protein sequence ID" value="KAF9665528.1"/>
    <property type="molecule type" value="Genomic_DNA"/>
</dbReference>
<sequence>MAGTCTFISRLVIELSSNNRASRTWGGGGGASFCWARISAMNSNGVSSAREVALSPEGPSCIFVGPIETASQETLEALYCQARDAYYSGKPLIVDDMFDRVEVITLITFICEPNFGFRQHPNYLPNNCLKQLKLRWYGSKSVVKYPRCSIRRQSTYSDAEEDISQAFALASIWILFLTIGSSACALPIIYTIGLAYQNAFGSGIAHGSQATIIGFLATVNGILFMAVGSLIGYPIASASVKVLQGLWRNDLVALKGACPNCGEEVFAFVKSDQSNDSPHRADCHVCESLLEFRTKVESFLISRVQTKHDTAFGILLEGYYSSSQLPPAIAFPRIVALHQTTTSIPGKTLQE</sequence>
<proteinExistence type="predicted"/>
<comment type="caution">
    <text evidence="2">The sequence shown here is derived from an EMBL/GenBank/DDBJ whole genome shotgun (WGS) entry which is preliminary data.</text>
</comment>
<dbReference type="InterPro" id="IPR039987">
    <property type="entry name" value="PGRL1"/>
</dbReference>
<keyword evidence="1" id="KW-0812">Transmembrane</keyword>
<dbReference type="GO" id="GO:0009535">
    <property type="term" value="C:chloroplast thylakoid membrane"/>
    <property type="evidence" value="ECO:0007669"/>
    <property type="project" value="InterPro"/>
</dbReference>
<gene>
    <name evidence="2" type="ORF">SADUNF_Sadunf16G0132300</name>
</gene>
<dbReference type="GO" id="GO:0016730">
    <property type="term" value="F:oxidoreductase activity, acting on iron-sulfur proteins as donors"/>
    <property type="evidence" value="ECO:0007669"/>
    <property type="project" value="InterPro"/>
</dbReference>
<protein>
    <submittedName>
        <fullName evidence="2">Uncharacterized protein</fullName>
    </submittedName>
</protein>
<dbReference type="AlphaFoldDB" id="A0A835MQ65"/>
<dbReference type="PANTHER" id="PTHR31032">
    <property type="entry name" value="PGR5-LIKE PROTEIN 1B, CHLOROPLASTIC"/>
    <property type="match status" value="1"/>
</dbReference>
<evidence type="ECO:0000256" key="1">
    <source>
        <dbReference type="SAM" id="Phobius"/>
    </source>
</evidence>
<keyword evidence="1" id="KW-0472">Membrane</keyword>
<dbReference type="GO" id="GO:0009773">
    <property type="term" value="P:photosynthetic electron transport in photosystem I"/>
    <property type="evidence" value="ECO:0007669"/>
    <property type="project" value="InterPro"/>
</dbReference>
<name>A0A835MQ65_9ROSI</name>
<dbReference type="PANTHER" id="PTHR31032:SF2">
    <property type="entry name" value="PGR5-LIKE A PROTEIN"/>
    <property type="match status" value="1"/>
</dbReference>
<feature type="transmembrane region" description="Helical" evidence="1">
    <location>
        <begin position="166"/>
        <end position="192"/>
    </location>
</feature>